<dbReference type="PROSITE" id="PS50850">
    <property type="entry name" value="MFS"/>
    <property type="match status" value="1"/>
</dbReference>
<name>A0A1M6CU11_9CLOT</name>
<dbReference type="EMBL" id="FQXU01000017">
    <property type="protein sequence ID" value="SHI64440.1"/>
    <property type="molecule type" value="Genomic_DNA"/>
</dbReference>
<dbReference type="RefSeq" id="WP_073022449.1">
    <property type="nucleotide sequence ID" value="NZ_FQXU01000017.1"/>
</dbReference>
<evidence type="ECO:0000256" key="4">
    <source>
        <dbReference type="ARBA" id="ARBA00022989"/>
    </source>
</evidence>
<evidence type="ECO:0000256" key="6">
    <source>
        <dbReference type="SAM" id="Phobius"/>
    </source>
</evidence>
<dbReference type="GO" id="GO:0005886">
    <property type="term" value="C:plasma membrane"/>
    <property type="evidence" value="ECO:0007669"/>
    <property type="project" value="UniProtKB-SubCell"/>
</dbReference>
<evidence type="ECO:0000256" key="1">
    <source>
        <dbReference type="ARBA" id="ARBA00004651"/>
    </source>
</evidence>
<feature type="transmembrane region" description="Helical" evidence="6">
    <location>
        <begin position="12"/>
        <end position="34"/>
    </location>
</feature>
<evidence type="ECO:0000256" key="5">
    <source>
        <dbReference type="ARBA" id="ARBA00023136"/>
    </source>
</evidence>
<feature type="domain" description="Major facilitator superfamily (MFS) profile" evidence="7">
    <location>
        <begin position="1"/>
        <end position="409"/>
    </location>
</feature>
<keyword evidence="4 6" id="KW-1133">Transmembrane helix</keyword>
<proteinExistence type="predicted"/>
<organism evidence="8 9">
    <name type="scientific">Clostridium intestinale DSM 6191</name>
    <dbReference type="NCBI Taxonomy" id="1121320"/>
    <lineage>
        <taxon>Bacteria</taxon>
        <taxon>Bacillati</taxon>
        <taxon>Bacillota</taxon>
        <taxon>Clostridia</taxon>
        <taxon>Eubacteriales</taxon>
        <taxon>Clostridiaceae</taxon>
        <taxon>Clostridium</taxon>
    </lineage>
</organism>
<dbReference type="Gene3D" id="1.20.1250.20">
    <property type="entry name" value="MFS general substrate transporter like domains"/>
    <property type="match status" value="1"/>
</dbReference>
<dbReference type="InterPro" id="IPR020846">
    <property type="entry name" value="MFS_dom"/>
</dbReference>
<feature type="transmembrane region" description="Helical" evidence="6">
    <location>
        <begin position="291"/>
        <end position="311"/>
    </location>
</feature>
<dbReference type="CDD" id="cd06174">
    <property type="entry name" value="MFS"/>
    <property type="match status" value="1"/>
</dbReference>
<feature type="transmembrane region" description="Helical" evidence="6">
    <location>
        <begin position="73"/>
        <end position="90"/>
    </location>
</feature>
<feature type="transmembrane region" description="Helical" evidence="6">
    <location>
        <begin position="132"/>
        <end position="155"/>
    </location>
</feature>
<dbReference type="InterPro" id="IPR036259">
    <property type="entry name" value="MFS_trans_sf"/>
</dbReference>
<keyword evidence="5 6" id="KW-0472">Membrane</keyword>
<keyword evidence="3 6" id="KW-0812">Transmembrane</keyword>
<keyword evidence="2" id="KW-0813">Transport</keyword>
<dbReference type="Pfam" id="PF07690">
    <property type="entry name" value="MFS_1"/>
    <property type="match status" value="1"/>
</dbReference>
<evidence type="ECO:0000313" key="8">
    <source>
        <dbReference type="EMBL" id="SHI64440.1"/>
    </source>
</evidence>
<dbReference type="InterPro" id="IPR053160">
    <property type="entry name" value="MFS_DHA3_Transporter"/>
</dbReference>
<feature type="transmembrane region" description="Helical" evidence="6">
    <location>
        <begin position="96"/>
        <end position="120"/>
    </location>
</feature>
<feature type="transmembrane region" description="Helical" evidence="6">
    <location>
        <begin position="369"/>
        <end position="402"/>
    </location>
</feature>
<feature type="transmembrane region" description="Helical" evidence="6">
    <location>
        <begin position="40"/>
        <end position="61"/>
    </location>
</feature>
<gene>
    <name evidence="8" type="ORF">SAMN02745941_04119</name>
</gene>
<dbReference type="Proteomes" id="UP000184241">
    <property type="component" value="Unassembled WGS sequence"/>
</dbReference>
<dbReference type="SUPFAM" id="SSF103473">
    <property type="entry name" value="MFS general substrate transporter"/>
    <property type="match status" value="1"/>
</dbReference>
<sequence length="413" mass="45761">MTNKISSYKIYLLFSAITAMCFSSVFTVSMVYHIEKVHLNPLQLILVGTTLEAACFIFEIPTGIVSDVYSRKLSIIIGTTLIGLGFMIEASIPKFIIIIISQIVWGIGHTFISGSIDAWIAEESKGEDLNRVYIKGAQAGQLGSVVGIVFSTILGNFSVRIPIALGGAIFIIFSIFLWIYMREGNFTPSAPDELNTFRKMGYTFRSSVKFIKSKPIIMLLLSATLFYGLASEGYDRLYTAHFLQDTILPSIWNLSSVTWFGIFGISGMLLNAGVMQLIVKRLEREEKINSAVVLIGTNIFYIIFMLIFALTKDFKIMLMGYLLTNMFRTINEPIFSAWLNNHIDEKARATVISTNSQVNALGQIIGGPIIGIIATNISVSIGIACTALLVSPVIIIYLLTIFRDKRDSLNNKS</sequence>
<dbReference type="PANTHER" id="PTHR23530">
    <property type="entry name" value="TRANSPORT PROTEIN-RELATED"/>
    <property type="match status" value="1"/>
</dbReference>
<evidence type="ECO:0000313" key="9">
    <source>
        <dbReference type="Proteomes" id="UP000184241"/>
    </source>
</evidence>
<evidence type="ECO:0000259" key="7">
    <source>
        <dbReference type="PROSITE" id="PS50850"/>
    </source>
</evidence>
<evidence type="ECO:0000256" key="2">
    <source>
        <dbReference type="ARBA" id="ARBA00022448"/>
    </source>
</evidence>
<dbReference type="PANTHER" id="PTHR23530:SF1">
    <property type="entry name" value="PERMEASE, MAJOR FACILITATOR SUPERFAMILY-RELATED"/>
    <property type="match status" value="1"/>
</dbReference>
<evidence type="ECO:0000256" key="3">
    <source>
        <dbReference type="ARBA" id="ARBA00022692"/>
    </source>
</evidence>
<comment type="subcellular location">
    <subcellularLocation>
        <location evidence="1">Cell membrane</location>
        <topology evidence="1">Multi-pass membrane protein</topology>
    </subcellularLocation>
</comment>
<dbReference type="GO" id="GO:0022857">
    <property type="term" value="F:transmembrane transporter activity"/>
    <property type="evidence" value="ECO:0007669"/>
    <property type="project" value="InterPro"/>
</dbReference>
<dbReference type="InterPro" id="IPR011701">
    <property type="entry name" value="MFS"/>
</dbReference>
<reference evidence="8 9" key="1">
    <citation type="submission" date="2016-11" db="EMBL/GenBank/DDBJ databases">
        <authorList>
            <person name="Jaros S."/>
            <person name="Januszkiewicz K."/>
            <person name="Wedrychowicz H."/>
        </authorList>
    </citation>
    <scope>NUCLEOTIDE SEQUENCE [LARGE SCALE GENOMIC DNA]</scope>
    <source>
        <strain evidence="8 9">DSM 6191</strain>
    </source>
</reference>
<feature type="transmembrane region" description="Helical" evidence="6">
    <location>
        <begin position="215"/>
        <end position="234"/>
    </location>
</feature>
<dbReference type="AlphaFoldDB" id="A0A1M6CU11"/>
<protein>
    <submittedName>
        <fullName evidence="8">MFS transporter, DHA3 family, tetracycline resistance protein</fullName>
    </submittedName>
</protein>
<accession>A0A1M6CU11</accession>
<feature type="transmembrane region" description="Helical" evidence="6">
    <location>
        <begin position="161"/>
        <end position="180"/>
    </location>
</feature>
<feature type="transmembrane region" description="Helical" evidence="6">
    <location>
        <begin position="254"/>
        <end position="279"/>
    </location>
</feature>